<keyword evidence="3" id="KW-1185">Reference proteome</keyword>
<proteinExistence type="predicted"/>
<evidence type="ECO:0000256" key="1">
    <source>
        <dbReference type="SAM" id="MobiDB-lite"/>
    </source>
</evidence>
<protein>
    <submittedName>
        <fullName evidence="2">Uncharacterized protein</fullName>
    </submittedName>
</protein>
<comment type="caution">
    <text evidence="2">The sequence shown here is derived from an EMBL/GenBank/DDBJ whole genome shotgun (WGS) entry which is preliminary data.</text>
</comment>
<dbReference type="RefSeq" id="WP_378970616.1">
    <property type="nucleotide sequence ID" value="NZ_JBHSWN010000001.1"/>
</dbReference>
<reference evidence="3" key="1">
    <citation type="journal article" date="2019" name="Int. J. Syst. Evol. Microbiol.">
        <title>The Global Catalogue of Microorganisms (GCM) 10K type strain sequencing project: providing services to taxonomists for standard genome sequencing and annotation.</title>
        <authorList>
            <consortium name="The Broad Institute Genomics Platform"/>
            <consortium name="The Broad Institute Genome Sequencing Center for Infectious Disease"/>
            <person name="Wu L."/>
            <person name="Ma J."/>
        </authorList>
    </citation>
    <scope>NUCLEOTIDE SEQUENCE [LARGE SCALE GENOMIC DNA]</scope>
    <source>
        <strain evidence="3">CCUG 48316</strain>
    </source>
</reference>
<organism evidence="2 3">
    <name type="scientific">Methylobacterium komagatae</name>
    <dbReference type="NCBI Taxonomy" id="374425"/>
    <lineage>
        <taxon>Bacteria</taxon>
        <taxon>Pseudomonadati</taxon>
        <taxon>Pseudomonadota</taxon>
        <taxon>Alphaproteobacteria</taxon>
        <taxon>Hyphomicrobiales</taxon>
        <taxon>Methylobacteriaceae</taxon>
        <taxon>Methylobacterium</taxon>
    </lineage>
</organism>
<accession>A0ABW2BLZ6</accession>
<evidence type="ECO:0000313" key="2">
    <source>
        <dbReference type="EMBL" id="MFC6790620.1"/>
    </source>
</evidence>
<sequence length="116" mass="12928">MAQARTFDTTVAMSISDGGEQEFILRLRYNFVRGYADTHDEPGCADTVEIVGIRLLRPDEAKEFDVPTWMQALIDADESLAASLIAHARETDAAAAEEAAERRAEDARHDRMMEGR</sequence>
<dbReference type="Proteomes" id="UP001596292">
    <property type="component" value="Unassembled WGS sequence"/>
</dbReference>
<gene>
    <name evidence="2" type="ORF">ACFQE0_13985</name>
</gene>
<dbReference type="EMBL" id="JBHSWN010000001">
    <property type="protein sequence ID" value="MFC6790620.1"/>
    <property type="molecule type" value="Genomic_DNA"/>
</dbReference>
<feature type="region of interest" description="Disordered" evidence="1">
    <location>
        <begin position="94"/>
        <end position="116"/>
    </location>
</feature>
<evidence type="ECO:0000313" key="3">
    <source>
        <dbReference type="Proteomes" id="UP001596292"/>
    </source>
</evidence>
<name>A0ABW2BLZ6_9HYPH</name>
<feature type="compositionally biased region" description="Basic and acidic residues" evidence="1">
    <location>
        <begin position="99"/>
        <end position="116"/>
    </location>
</feature>